<proteinExistence type="predicted"/>
<gene>
    <name evidence="2" type="ORF">DTER00134_LOCUS1497</name>
</gene>
<name>A0A7S3VIG7_DUNTE</name>
<accession>A0A7S3VIG7</accession>
<organism evidence="2">
    <name type="scientific">Dunaliella tertiolecta</name>
    <name type="common">Green alga</name>
    <dbReference type="NCBI Taxonomy" id="3047"/>
    <lineage>
        <taxon>Eukaryota</taxon>
        <taxon>Viridiplantae</taxon>
        <taxon>Chlorophyta</taxon>
        <taxon>core chlorophytes</taxon>
        <taxon>Chlorophyceae</taxon>
        <taxon>CS clade</taxon>
        <taxon>Chlamydomonadales</taxon>
        <taxon>Dunaliellaceae</taxon>
        <taxon>Dunaliella</taxon>
    </lineage>
</organism>
<dbReference type="AlphaFoldDB" id="A0A7S3VIG7"/>
<evidence type="ECO:0000256" key="1">
    <source>
        <dbReference type="SAM" id="MobiDB-lite"/>
    </source>
</evidence>
<sequence length="166" mass="17761">MAADAQRQHFWSCAPAALSFTAMKQNDIFCFVCLFMTLHLCKFTGTSKVVFACSCVYQDARNTPVLAPDHYSQADAILEREQHAQQQGPGAPASVAGEAPTGVMGGEPPLEPPSTAFTPLMPQEGPKQPSAGLRVSEATQYLETVPSRRGPTRAEMEAINTGGADF</sequence>
<reference evidence="2" key="1">
    <citation type="submission" date="2021-01" db="EMBL/GenBank/DDBJ databases">
        <authorList>
            <person name="Corre E."/>
            <person name="Pelletier E."/>
            <person name="Niang G."/>
            <person name="Scheremetjew M."/>
            <person name="Finn R."/>
            <person name="Kale V."/>
            <person name="Holt S."/>
            <person name="Cochrane G."/>
            <person name="Meng A."/>
            <person name="Brown T."/>
            <person name="Cohen L."/>
        </authorList>
    </citation>
    <scope>NUCLEOTIDE SEQUENCE</scope>
    <source>
        <strain evidence="2">CCMP1320</strain>
    </source>
</reference>
<feature type="region of interest" description="Disordered" evidence="1">
    <location>
        <begin position="80"/>
        <end position="166"/>
    </location>
</feature>
<evidence type="ECO:0000313" key="2">
    <source>
        <dbReference type="EMBL" id="CAE0486458.1"/>
    </source>
</evidence>
<protein>
    <submittedName>
        <fullName evidence="2">Uncharacterized protein</fullName>
    </submittedName>
</protein>
<feature type="compositionally biased region" description="Low complexity" evidence="1">
    <location>
        <begin position="84"/>
        <end position="93"/>
    </location>
</feature>
<dbReference type="EMBL" id="HBIP01003419">
    <property type="protein sequence ID" value="CAE0486458.1"/>
    <property type="molecule type" value="Transcribed_RNA"/>
</dbReference>